<evidence type="ECO:0000256" key="1">
    <source>
        <dbReference type="SAM" id="MobiDB-lite"/>
    </source>
</evidence>
<sequence length="150" mass="16233">MPHKDAEYRPWGTQPGLSTRTEAAGSATPEHRRVSLFTRLATAARRRERGVPALVVSGLYAALVLGTAVFVEAVVLFSEDPGFVGVWLVLVTLPLSTFVLGLTTVLVPDGGGGILESLVLFTIPCAAVGLLQSWLLWRVFRGRRREPAPR</sequence>
<dbReference type="InterPro" id="IPR057702">
    <property type="entry name" value="DUF7942"/>
</dbReference>
<evidence type="ECO:0000313" key="4">
    <source>
        <dbReference type="Proteomes" id="UP000256661"/>
    </source>
</evidence>
<dbReference type="EMBL" id="QTTT01000001">
    <property type="protein sequence ID" value="REE95381.1"/>
    <property type="molecule type" value="Genomic_DNA"/>
</dbReference>
<protein>
    <submittedName>
        <fullName evidence="3">Uncharacterized protein</fullName>
    </submittedName>
</protein>
<name>A0A3D9SUM4_9ACTN</name>
<gene>
    <name evidence="3" type="ORF">DFJ69_0768</name>
</gene>
<feature type="region of interest" description="Disordered" evidence="1">
    <location>
        <begin position="1"/>
        <end position="30"/>
    </location>
</feature>
<keyword evidence="4" id="KW-1185">Reference proteome</keyword>
<feature type="transmembrane region" description="Helical" evidence="2">
    <location>
        <begin position="118"/>
        <end position="140"/>
    </location>
</feature>
<keyword evidence="2" id="KW-0812">Transmembrane</keyword>
<dbReference type="Pfam" id="PF25637">
    <property type="entry name" value="DUF7942"/>
    <property type="match status" value="1"/>
</dbReference>
<organism evidence="3 4">
    <name type="scientific">Thermomonospora umbrina</name>
    <dbReference type="NCBI Taxonomy" id="111806"/>
    <lineage>
        <taxon>Bacteria</taxon>
        <taxon>Bacillati</taxon>
        <taxon>Actinomycetota</taxon>
        <taxon>Actinomycetes</taxon>
        <taxon>Streptosporangiales</taxon>
        <taxon>Thermomonosporaceae</taxon>
        <taxon>Thermomonospora</taxon>
    </lineage>
</organism>
<feature type="transmembrane region" description="Helical" evidence="2">
    <location>
        <begin position="84"/>
        <end position="106"/>
    </location>
</feature>
<proteinExistence type="predicted"/>
<evidence type="ECO:0000313" key="3">
    <source>
        <dbReference type="EMBL" id="REE95381.1"/>
    </source>
</evidence>
<dbReference type="AlphaFoldDB" id="A0A3D9SUM4"/>
<dbReference type="Proteomes" id="UP000256661">
    <property type="component" value="Unassembled WGS sequence"/>
</dbReference>
<comment type="caution">
    <text evidence="3">The sequence shown here is derived from an EMBL/GenBank/DDBJ whole genome shotgun (WGS) entry which is preliminary data.</text>
</comment>
<accession>A0A3D9SUM4</accession>
<evidence type="ECO:0000256" key="2">
    <source>
        <dbReference type="SAM" id="Phobius"/>
    </source>
</evidence>
<keyword evidence="2" id="KW-1133">Transmembrane helix</keyword>
<feature type="transmembrane region" description="Helical" evidence="2">
    <location>
        <begin position="54"/>
        <end position="77"/>
    </location>
</feature>
<dbReference type="NCBIfam" id="NF046119">
    <property type="entry name" value="memb_SCO4225"/>
    <property type="match status" value="1"/>
</dbReference>
<reference evidence="3 4" key="1">
    <citation type="submission" date="2018-08" db="EMBL/GenBank/DDBJ databases">
        <title>Sequencing the genomes of 1000 actinobacteria strains.</title>
        <authorList>
            <person name="Klenk H.-P."/>
        </authorList>
    </citation>
    <scope>NUCLEOTIDE SEQUENCE [LARGE SCALE GENOMIC DNA]</scope>
    <source>
        <strain evidence="3 4">DSM 43927</strain>
    </source>
</reference>
<keyword evidence="2" id="KW-0472">Membrane</keyword>